<dbReference type="AlphaFoldDB" id="A0A1X0QC74"/>
<dbReference type="GO" id="GO:0005524">
    <property type="term" value="F:ATP binding"/>
    <property type="evidence" value="ECO:0007669"/>
    <property type="project" value="UniProtKB-KW"/>
</dbReference>
<evidence type="ECO:0000259" key="3">
    <source>
        <dbReference type="Pfam" id="PF07728"/>
    </source>
</evidence>
<dbReference type="EMBL" id="LTAI01001039">
    <property type="protein sequence ID" value="ORD97295.1"/>
    <property type="molecule type" value="Genomic_DNA"/>
</dbReference>
<dbReference type="Proteomes" id="UP000192501">
    <property type="component" value="Unassembled WGS sequence"/>
</dbReference>
<dbReference type="GO" id="GO:0030687">
    <property type="term" value="C:preribosome, large subunit precursor"/>
    <property type="evidence" value="ECO:0007669"/>
    <property type="project" value="TreeGrafter"/>
</dbReference>
<dbReference type="PANTHER" id="PTHR48103">
    <property type="entry name" value="MIDASIN-RELATED"/>
    <property type="match status" value="1"/>
</dbReference>
<keyword evidence="1" id="KW-0547">Nucleotide-binding</keyword>
<comment type="caution">
    <text evidence="4">The sequence shown here is derived from an EMBL/GenBank/DDBJ whole genome shotgun (WGS) entry which is preliminary data.</text>
</comment>
<dbReference type="InterPro" id="IPR027417">
    <property type="entry name" value="P-loop_NTPase"/>
</dbReference>
<evidence type="ECO:0000256" key="1">
    <source>
        <dbReference type="ARBA" id="ARBA00022741"/>
    </source>
</evidence>
<sequence>MCDLLGSYIPMGNNIQFVFSQFIHYLKEGHWIILDEINLCSQSVIEGLNSILDYRQEIRVNNQIIKVNKNCRIFGTMNPTGVMGRKYLPKSFLDRFIHCSIVEYTKNDICKILRFKFGENFKFNENASLRHNIIINQMEIKKSNDSKKVISNLDLKGIYEYLDNDVFKINDIALSDVKLSNDLIIVQNQVNNLCEALNAC</sequence>
<keyword evidence="2" id="KW-0067">ATP-binding</keyword>
<dbReference type="SUPFAM" id="SSF52540">
    <property type="entry name" value="P-loop containing nucleoside triphosphate hydrolases"/>
    <property type="match status" value="1"/>
</dbReference>
<proteinExistence type="predicted"/>
<evidence type="ECO:0000313" key="4">
    <source>
        <dbReference type="EMBL" id="ORD97295.1"/>
    </source>
</evidence>
<dbReference type="VEuPathDB" id="MicrosporidiaDB:HERIO_1134"/>
<feature type="domain" description="ATPase dynein-related AAA" evidence="3">
    <location>
        <begin position="3"/>
        <end position="96"/>
    </location>
</feature>
<dbReference type="VEuPathDB" id="MicrosporidiaDB:A0H76_322"/>
<dbReference type="GO" id="GO:0016887">
    <property type="term" value="F:ATP hydrolysis activity"/>
    <property type="evidence" value="ECO:0007669"/>
    <property type="project" value="InterPro"/>
</dbReference>
<organism evidence="4 5">
    <name type="scientific">Hepatospora eriocheir</name>
    <dbReference type="NCBI Taxonomy" id="1081669"/>
    <lineage>
        <taxon>Eukaryota</taxon>
        <taxon>Fungi</taxon>
        <taxon>Fungi incertae sedis</taxon>
        <taxon>Microsporidia</taxon>
        <taxon>Hepatosporidae</taxon>
        <taxon>Hepatospora</taxon>
    </lineage>
</organism>
<accession>A0A1X0QC74</accession>
<evidence type="ECO:0000313" key="5">
    <source>
        <dbReference type="Proteomes" id="UP000192501"/>
    </source>
</evidence>
<dbReference type="InterPro" id="IPR011704">
    <property type="entry name" value="ATPase_dyneun-rel_AAA"/>
</dbReference>
<dbReference type="GO" id="GO:0005634">
    <property type="term" value="C:nucleus"/>
    <property type="evidence" value="ECO:0007669"/>
    <property type="project" value="TreeGrafter"/>
</dbReference>
<dbReference type="GO" id="GO:0000055">
    <property type="term" value="P:ribosomal large subunit export from nucleus"/>
    <property type="evidence" value="ECO:0007669"/>
    <property type="project" value="TreeGrafter"/>
</dbReference>
<dbReference type="PANTHER" id="PTHR48103:SF2">
    <property type="entry name" value="MIDASIN"/>
    <property type="match status" value="1"/>
</dbReference>
<gene>
    <name evidence="4" type="primary">MDN1</name>
    <name evidence="4" type="ORF">A0H76_322</name>
</gene>
<dbReference type="Gene3D" id="3.40.50.300">
    <property type="entry name" value="P-loop containing nucleotide triphosphate hydrolases"/>
    <property type="match status" value="1"/>
</dbReference>
<protein>
    <submittedName>
        <fullName evidence="4">MDN1</fullName>
    </submittedName>
</protein>
<dbReference type="Pfam" id="PF07728">
    <property type="entry name" value="AAA_5"/>
    <property type="match status" value="1"/>
</dbReference>
<reference evidence="4 5" key="1">
    <citation type="journal article" date="2017" name="Environ. Microbiol.">
        <title>Decay of the glycolytic pathway and adaptation to intranuclear parasitism within Enterocytozoonidae microsporidia.</title>
        <authorList>
            <person name="Wiredu Boakye D."/>
            <person name="Jaroenlak P."/>
            <person name="Prachumwat A."/>
            <person name="Williams T.A."/>
            <person name="Bateman K.S."/>
            <person name="Itsathitphaisarn O."/>
            <person name="Sritunyalucksana K."/>
            <person name="Paszkiewicz K.H."/>
            <person name="Moore K.A."/>
            <person name="Stentiford G.D."/>
            <person name="Williams B.A."/>
        </authorList>
    </citation>
    <scope>NUCLEOTIDE SEQUENCE [LARGE SCALE GENOMIC DNA]</scope>
    <source>
        <strain evidence="5">canceri</strain>
    </source>
</reference>
<evidence type="ECO:0000256" key="2">
    <source>
        <dbReference type="ARBA" id="ARBA00022840"/>
    </source>
</evidence>
<dbReference type="GO" id="GO:0000027">
    <property type="term" value="P:ribosomal large subunit assembly"/>
    <property type="evidence" value="ECO:0007669"/>
    <property type="project" value="TreeGrafter"/>
</dbReference>
<name>A0A1X0QC74_9MICR</name>